<dbReference type="GO" id="GO:0004930">
    <property type="term" value="F:G protein-coupled receptor activity"/>
    <property type="evidence" value="ECO:0007669"/>
    <property type="project" value="UniProtKB-KW"/>
</dbReference>
<proteinExistence type="inferred from homology"/>
<feature type="transmembrane region" description="Helical" evidence="14">
    <location>
        <begin position="197"/>
        <end position="226"/>
    </location>
</feature>
<comment type="similarity">
    <text evidence="13">Belongs to the G-protein coupled receptor 1 family.</text>
</comment>
<keyword evidence="5 14" id="KW-0552">Olfaction</keyword>
<feature type="transmembrane region" description="Helical" evidence="14">
    <location>
        <begin position="141"/>
        <end position="160"/>
    </location>
</feature>
<keyword evidence="11" id="KW-0325">Glycoprotein</keyword>
<dbReference type="OrthoDB" id="9975554at2759"/>
<evidence type="ECO:0000313" key="16">
    <source>
        <dbReference type="Proteomes" id="UP000290572"/>
    </source>
</evidence>
<dbReference type="SUPFAM" id="SSF81321">
    <property type="entry name" value="Family A G protein-coupled receptor-like"/>
    <property type="match status" value="1"/>
</dbReference>
<accession>A0A498M003</accession>
<dbReference type="InterPro" id="IPR000276">
    <property type="entry name" value="GPCR_Rhodpsn"/>
</dbReference>
<dbReference type="PRINTS" id="PR00245">
    <property type="entry name" value="OLFACTORYR"/>
</dbReference>
<keyword evidence="9" id="KW-1015">Disulfide bond</keyword>
<feature type="transmembrane region" description="Helical" evidence="14">
    <location>
        <begin position="61"/>
        <end position="84"/>
    </location>
</feature>
<feature type="transmembrane region" description="Helical" evidence="14">
    <location>
        <begin position="24"/>
        <end position="49"/>
    </location>
</feature>
<dbReference type="AlphaFoldDB" id="A0A498M003"/>
<dbReference type="Proteomes" id="UP000290572">
    <property type="component" value="Unassembled WGS sequence"/>
</dbReference>
<evidence type="ECO:0000256" key="5">
    <source>
        <dbReference type="ARBA" id="ARBA00022725"/>
    </source>
</evidence>
<feature type="transmembrane region" description="Helical" evidence="14">
    <location>
        <begin position="104"/>
        <end position="121"/>
    </location>
</feature>
<keyword evidence="4 13" id="KW-0812">Transmembrane</keyword>
<evidence type="ECO:0000256" key="12">
    <source>
        <dbReference type="ARBA" id="ARBA00023224"/>
    </source>
</evidence>
<comment type="caution">
    <text evidence="15">The sequence shown here is derived from an EMBL/GenBank/DDBJ whole genome shotgun (WGS) entry which is preliminary data.</text>
</comment>
<feature type="transmembrane region" description="Helical" evidence="14">
    <location>
        <begin position="275"/>
        <end position="295"/>
    </location>
</feature>
<reference evidence="15 16" key="1">
    <citation type="submission" date="2018-03" db="EMBL/GenBank/DDBJ databases">
        <title>Draft genome sequence of Rohu Carp (Labeo rohita).</title>
        <authorList>
            <person name="Das P."/>
            <person name="Kushwaha B."/>
            <person name="Joshi C.G."/>
            <person name="Kumar D."/>
            <person name="Nagpure N.S."/>
            <person name="Sahoo L."/>
            <person name="Das S.P."/>
            <person name="Bit A."/>
            <person name="Patnaik S."/>
            <person name="Meher P.K."/>
            <person name="Jayasankar P."/>
            <person name="Koringa P.G."/>
            <person name="Patel N.V."/>
            <person name="Hinsu A.T."/>
            <person name="Kumar R."/>
            <person name="Pandey M."/>
            <person name="Agarwal S."/>
            <person name="Srivastava S."/>
            <person name="Singh M."/>
            <person name="Iquebal M.A."/>
            <person name="Jaiswal S."/>
            <person name="Angadi U.B."/>
            <person name="Kumar N."/>
            <person name="Raza M."/>
            <person name="Shah T.M."/>
            <person name="Rai A."/>
            <person name="Jena J.K."/>
        </authorList>
    </citation>
    <scope>NUCLEOTIDE SEQUENCE [LARGE SCALE GENOMIC DNA]</scope>
    <source>
        <strain evidence="15">DASCIFA01</strain>
        <tissue evidence="15">Testis</tissue>
    </source>
</reference>
<evidence type="ECO:0000313" key="15">
    <source>
        <dbReference type="EMBL" id="RXN13153.1"/>
    </source>
</evidence>
<evidence type="ECO:0000256" key="10">
    <source>
        <dbReference type="ARBA" id="ARBA00023170"/>
    </source>
</evidence>
<protein>
    <recommendedName>
        <fullName evidence="14">Olfactory receptor</fullName>
    </recommendedName>
</protein>
<dbReference type="Gene3D" id="1.20.1070.10">
    <property type="entry name" value="Rhodopsin 7-helix transmembrane proteins"/>
    <property type="match status" value="1"/>
</dbReference>
<feature type="transmembrane region" description="Helical" evidence="14">
    <location>
        <begin position="246"/>
        <end position="269"/>
    </location>
</feature>
<evidence type="ECO:0000256" key="13">
    <source>
        <dbReference type="RuleBase" id="RU000688"/>
    </source>
</evidence>
<keyword evidence="7 13" id="KW-0297">G-protein coupled receptor</keyword>
<dbReference type="PROSITE" id="PS00237">
    <property type="entry name" value="G_PROTEIN_RECEP_F1_1"/>
    <property type="match status" value="1"/>
</dbReference>
<dbReference type="PROSITE" id="PS50262">
    <property type="entry name" value="G_PROTEIN_RECEP_F1_2"/>
    <property type="match status" value="1"/>
</dbReference>
<dbReference type="STRING" id="84645.A0A498M003"/>
<evidence type="ECO:0000256" key="1">
    <source>
        <dbReference type="ARBA" id="ARBA00004651"/>
    </source>
</evidence>
<evidence type="ECO:0000256" key="8">
    <source>
        <dbReference type="ARBA" id="ARBA00023136"/>
    </source>
</evidence>
<evidence type="ECO:0000256" key="3">
    <source>
        <dbReference type="ARBA" id="ARBA00022606"/>
    </source>
</evidence>
<keyword evidence="16" id="KW-1185">Reference proteome</keyword>
<dbReference type="InterPro" id="IPR000725">
    <property type="entry name" value="Olfact_rcpt"/>
</dbReference>
<name>A0A498M003_LABRO</name>
<dbReference type="PANTHER" id="PTHR26450">
    <property type="entry name" value="OLFACTORY RECEPTOR 56B1-RELATED"/>
    <property type="match status" value="1"/>
</dbReference>
<keyword evidence="12 13" id="KW-0807">Transducer</keyword>
<dbReference type="GO" id="GO:0004984">
    <property type="term" value="F:olfactory receptor activity"/>
    <property type="evidence" value="ECO:0007669"/>
    <property type="project" value="InterPro"/>
</dbReference>
<evidence type="ECO:0000256" key="9">
    <source>
        <dbReference type="ARBA" id="ARBA00023157"/>
    </source>
</evidence>
<dbReference type="InterPro" id="IPR017452">
    <property type="entry name" value="GPCR_Rhodpsn_7TM"/>
</dbReference>
<dbReference type="PANTHER" id="PTHR26450:SF417">
    <property type="entry name" value="ODORANT RECEPTOR-RELATED"/>
    <property type="match status" value="1"/>
</dbReference>
<evidence type="ECO:0000256" key="14">
    <source>
        <dbReference type="RuleBase" id="RU363047"/>
    </source>
</evidence>
<evidence type="ECO:0000256" key="2">
    <source>
        <dbReference type="ARBA" id="ARBA00022475"/>
    </source>
</evidence>
<sequence>MLPKNWTTITEFIIVGFPGLHPDYYGLVSAIFFIVYTTTVAGNTVFLVLFITSESLRKPMYIILASLAMSDMCFSTVALPKIIARYWFNAGATPFHACFFQMELIHYFGTLNSLIMMIMALDRYVAICYSLRYQTVMTNRITYILNATAWASALIAPTIATLHTQQLPYCGPKLIIQCYCDHISITNLACAENSKQMLVALCVALLVLLLPLAFIIYSYCHIIASVMRLSSSQSRWKSFATCSTQLCIIALFYVPRCAVYIASFLQIQISRDFRILLILLYSLVPPLINPFIYCLRTQEIRSIVSRWLSRQRAFRETSRINVITL</sequence>
<dbReference type="GO" id="GO:0005886">
    <property type="term" value="C:plasma membrane"/>
    <property type="evidence" value="ECO:0007669"/>
    <property type="project" value="UniProtKB-SubCell"/>
</dbReference>
<dbReference type="FunFam" id="1.20.1070.10:FF:000024">
    <property type="entry name" value="Olfactory receptor"/>
    <property type="match status" value="1"/>
</dbReference>
<evidence type="ECO:0000256" key="11">
    <source>
        <dbReference type="ARBA" id="ARBA00023180"/>
    </source>
</evidence>
<keyword evidence="2 14" id="KW-1003">Cell membrane</keyword>
<dbReference type="PRINTS" id="PR00237">
    <property type="entry name" value="GPCRRHODOPSN"/>
</dbReference>
<dbReference type="Pfam" id="PF13853">
    <property type="entry name" value="7tm_4"/>
    <property type="match status" value="1"/>
</dbReference>
<keyword evidence="8 14" id="KW-0472">Membrane</keyword>
<gene>
    <name evidence="15" type="ORF">ROHU_029140</name>
</gene>
<evidence type="ECO:0000256" key="4">
    <source>
        <dbReference type="ARBA" id="ARBA00022692"/>
    </source>
</evidence>
<organism evidence="15 16">
    <name type="scientific">Labeo rohita</name>
    <name type="common">Indian major carp</name>
    <name type="synonym">Cyprinus rohita</name>
    <dbReference type="NCBI Taxonomy" id="84645"/>
    <lineage>
        <taxon>Eukaryota</taxon>
        <taxon>Metazoa</taxon>
        <taxon>Chordata</taxon>
        <taxon>Craniata</taxon>
        <taxon>Vertebrata</taxon>
        <taxon>Euteleostomi</taxon>
        <taxon>Actinopterygii</taxon>
        <taxon>Neopterygii</taxon>
        <taxon>Teleostei</taxon>
        <taxon>Ostariophysi</taxon>
        <taxon>Cypriniformes</taxon>
        <taxon>Cyprinidae</taxon>
        <taxon>Labeoninae</taxon>
        <taxon>Labeonini</taxon>
        <taxon>Labeo</taxon>
    </lineage>
</organism>
<keyword evidence="10 13" id="KW-0675">Receptor</keyword>
<comment type="subcellular location">
    <subcellularLocation>
        <location evidence="1 14">Cell membrane</location>
        <topology evidence="1 14">Multi-pass membrane protein</topology>
    </subcellularLocation>
</comment>
<evidence type="ECO:0000256" key="7">
    <source>
        <dbReference type="ARBA" id="ARBA00023040"/>
    </source>
</evidence>
<dbReference type="InterPro" id="IPR050402">
    <property type="entry name" value="OR51/52/56-like"/>
</dbReference>
<dbReference type="EMBL" id="QBIY01012998">
    <property type="protein sequence ID" value="RXN13153.1"/>
    <property type="molecule type" value="Genomic_DNA"/>
</dbReference>
<keyword evidence="3 14" id="KW-0716">Sensory transduction</keyword>
<evidence type="ECO:0000256" key="6">
    <source>
        <dbReference type="ARBA" id="ARBA00022989"/>
    </source>
</evidence>
<keyword evidence="6 14" id="KW-1133">Transmembrane helix</keyword>